<evidence type="ECO:0000313" key="2">
    <source>
        <dbReference type="EMBL" id="KAK8100117.1"/>
    </source>
</evidence>
<dbReference type="GO" id="GO:0004029">
    <property type="term" value="F:aldehyde dehydrogenase (NAD+) activity"/>
    <property type="evidence" value="ECO:0007669"/>
    <property type="project" value="TreeGrafter"/>
</dbReference>
<name>A0AAW0QCE9_9PEZI</name>
<dbReference type="InterPro" id="IPR051783">
    <property type="entry name" value="NAD(P)-dependent_oxidoreduct"/>
</dbReference>
<accession>A0AAW0QCE9</accession>
<dbReference type="InterPro" id="IPR005097">
    <property type="entry name" value="Sacchrp_dh_NADP-bd"/>
</dbReference>
<comment type="caution">
    <text evidence="2">The sequence shown here is derived from an EMBL/GenBank/DDBJ whole genome shotgun (WGS) entry which is preliminary data.</text>
</comment>
<sequence>MTRIFIIGGTGHIGGAVLHKTVEMYPDASATVLVRDEQKAKRLASKYPSAQPLVGDLESFELIEVTSREADIVINAGPDITHDKAIEAVIRGLKNRPTKGYYIHTAGASTLWDEPTGSREARTWDDDEDIQDIITVAKDLNKPHSVTDNLVRDAADEVHVAIISPGFVGGMSPSIEHPTPITTPGIVRTARAFKTPFRIAQGENRHSWIHVEDLADMYVLLVTKALASDQSCWGREAYYFGAAETIDFNGMMQGLSPVLLKHDVFEGAEMRSVGMEDAAKACLYGDNYTEESVPPPADSWAIEISILFGVNMPLRATRMAKLGWKAQKGPIVGTFDEVFSSFLRSEREAVDKDKA</sequence>
<protein>
    <recommendedName>
        <fullName evidence="1">Saccharopine dehydrogenase NADP binding domain-containing protein</fullName>
    </recommendedName>
</protein>
<organism evidence="2 3">
    <name type="scientific">Apiospora kogelbergensis</name>
    <dbReference type="NCBI Taxonomy" id="1337665"/>
    <lineage>
        <taxon>Eukaryota</taxon>
        <taxon>Fungi</taxon>
        <taxon>Dikarya</taxon>
        <taxon>Ascomycota</taxon>
        <taxon>Pezizomycotina</taxon>
        <taxon>Sordariomycetes</taxon>
        <taxon>Xylariomycetidae</taxon>
        <taxon>Amphisphaeriales</taxon>
        <taxon>Apiosporaceae</taxon>
        <taxon>Apiospora</taxon>
    </lineage>
</organism>
<dbReference type="SUPFAM" id="SSF51735">
    <property type="entry name" value="NAD(P)-binding Rossmann-fold domains"/>
    <property type="match status" value="1"/>
</dbReference>
<dbReference type="GO" id="GO:0005737">
    <property type="term" value="C:cytoplasm"/>
    <property type="evidence" value="ECO:0007669"/>
    <property type="project" value="TreeGrafter"/>
</dbReference>
<dbReference type="Proteomes" id="UP001392437">
    <property type="component" value="Unassembled WGS sequence"/>
</dbReference>
<feature type="domain" description="Saccharopine dehydrogenase NADP binding" evidence="1">
    <location>
        <begin position="4"/>
        <end position="91"/>
    </location>
</feature>
<dbReference type="PANTHER" id="PTHR48079">
    <property type="entry name" value="PROTEIN YEEZ"/>
    <property type="match status" value="1"/>
</dbReference>
<evidence type="ECO:0000313" key="3">
    <source>
        <dbReference type="Proteomes" id="UP001392437"/>
    </source>
</evidence>
<evidence type="ECO:0000259" key="1">
    <source>
        <dbReference type="Pfam" id="PF03435"/>
    </source>
</evidence>
<dbReference type="EMBL" id="JAQQWP010000009">
    <property type="protein sequence ID" value="KAK8100117.1"/>
    <property type="molecule type" value="Genomic_DNA"/>
</dbReference>
<reference evidence="2 3" key="1">
    <citation type="submission" date="2023-01" db="EMBL/GenBank/DDBJ databases">
        <title>Analysis of 21 Apiospora genomes using comparative genomics revels a genus with tremendous synthesis potential of carbohydrate active enzymes and secondary metabolites.</title>
        <authorList>
            <person name="Sorensen T."/>
        </authorList>
    </citation>
    <scope>NUCLEOTIDE SEQUENCE [LARGE SCALE GENOMIC DNA]</scope>
    <source>
        <strain evidence="2 3">CBS 117206</strain>
    </source>
</reference>
<dbReference type="Gene3D" id="3.40.50.720">
    <property type="entry name" value="NAD(P)-binding Rossmann-like Domain"/>
    <property type="match status" value="1"/>
</dbReference>
<keyword evidence="3" id="KW-1185">Reference proteome</keyword>
<dbReference type="Pfam" id="PF03435">
    <property type="entry name" value="Sacchrp_dh_NADP"/>
    <property type="match status" value="1"/>
</dbReference>
<proteinExistence type="predicted"/>
<dbReference type="PANTHER" id="PTHR48079:SF6">
    <property type="entry name" value="NAD(P)-BINDING DOMAIN-CONTAINING PROTEIN-RELATED"/>
    <property type="match status" value="1"/>
</dbReference>
<dbReference type="AlphaFoldDB" id="A0AAW0QCE9"/>
<gene>
    <name evidence="2" type="ORF">PG999_010491</name>
</gene>
<dbReference type="InterPro" id="IPR036291">
    <property type="entry name" value="NAD(P)-bd_dom_sf"/>
</dbReference>